<dbReference type="AlphaFoldDB" id="A0A8H7N688"/>
<accession>A0A8H7N688</accession>
<comment type="caution">
    <text evidence="2">The sequence shown here is derived from an EMBL/GenBank/DDBJ whole genome shotgun (WGS) entry which is preliminary data.</text>
</comment>
<gene>
    <name evidence="2" type="ORF">IM811_015902</name>
</gene>
<feature type="compositionally biased region" description="Polar residues" evidence="1">
    <location>
        <begin position="13"/>
        <end position="40"/>
    </location>
</feature>
<feature type="region of interest" description="Disordered" evidence="1">
    <location>
        <begin position="1"/>
        <end position="50"/>
    </location>
</feature>
<reference evidence="2" key="1">
    <citation type="submission" date="2020-10" db="EMBL/GenBank/DDBJ databases">
        <title>High-Quality Genome Resource of Clonostachys rosea strain S41 by Oxford Nanopore Long-Read Sequencing.</title>
        <authorList>
            <person name="Wang H."/>
        </authorList>
    </citation>
    <scope>NUCLEOTIDE SEQUENCE</scope>
    <source>
        <strain evidence="2">S41</strain>
    </source>
</reference>
<dbReference type="Proteomes" id="UP000616885">
    <property type="component" value="Unassembled WGS sequence"/>
</dbReference>
<proteinExistence type="predicted"/>
<protein>
    <submittedName>
        <fullName evidence="2">Uncharacterized protein</fullName>
    </submittedName>
</protein>
<name>A0A8H7N688_BIOOC</name>
<sequence length="132" mass="14951">MFMFSFGRKEGTSQDQATRSQRYPRFSSTQTWQIPKPNTNEAKHSKGKTYSLGTGINASKTLIRAGSIVFEADTRIRILLGFPRRNRGCGYFKANLQESSALNQESAGNFPPHPHRMIIVHLNLLYPLGFFL</sequence>
<evidence type="ECO:0000313" key="2">
    <source>
        <dbReference type="EMBL" id="KAF9749875.1"/>
    </source>
</evidence>
<evidence type="ECO:0000256" key="1">
    <source>
        <dbReference type="SAM" id="MobiDB-lite"/>
    </source>
</evidence>
<dbReference type="EMBL" id="JADCTT010000007">
    <property type="protein sequence ID" value="KAF9749875.1"/>
    <property type="molecule type" value="Genomic_DNA"/>
</dbReference>
<evidence type="ECO:0000313" key="3">
    <source>
        <dbReference type="Proteomes" id="UP000616885"/>
    </source>
</evidence>
<organism evidence="2 3">
    <name type="scientific">Bionectria ochroleuca</name>
    <name type="common">Gliocladium roseum</name>
    <dbReference type="NCBI Taxonomy" id="29856"/>
    <lineage>
        <taxon>Eukaryota</taxon>
        <taxon>Fungi</taxon>
        <taxon>Dikarya</taxon>
        <taxon>Ascomycota</taxon>
        <taxon>Pezizomycotina</taxon>
        <taxon>Sordariomycetes</taxon>
        <taxon>Hypocreomycetidae</taxon>
        <taxon>Hypocreales</taxon>
        <taxon>Bionectriaceae</taxon>
        <taxon>Clonostachys</taxon>
    </lineage>
</organism>